<dbReference type="AlphaFoldDB" id="A0A0C9ZHS3"/>
<keyword evidence="1" id="KW-0472">Membrane</keyword>
<protein>
    <submittedName>
        <fullName evidence="2">Uncharacterized protein</fullName>
    </submittedName>
</protein>
<accession>A0A0C9ZHS3</accession>
<name>A0A0C9ZHS3_9AGAM</name>
<evidence type="ECO:0000313" key="3">
    <source>
        <dbReference type="Proteomes" id="UP000054018"/>
    </source>
</evidence>
<dbReference type="EMBL" id="KN833744">
    <property type="protein sequence ID" value="KIK22032.1"/>
    <property type="molecule type" value="Genomic_DNA"/>
</dbReference>
<keyword evidence="1" id="KW-0812">Transmembrane</keyword>
<reference evidence="2 3" key="1">
    <citation type="submission" date="2014-04" db="EMBL/GenBank/DDBJ databases">
        <authorList>
            <consortium name="DOE Joint Genome Institute"/>
            <person name="Kuo A."/>
            <person name="Kohler A."/>
            <person name="Costa M.D."/>
            <person name="Nagy L.G."/>
            <person name="Floudas D."/>
            <person name="Copeland A."/>
            <person name="Barry K.W."/>
            <person name="Cichocki N."/>
            <person name="Veneault-Fourrey C."/>
            <person name="LaButti K."/>
            <person name="Lindquist E.A."/>
            <person name="Lipzen A."/>
            <person name="Lundell T."/>
            <person name="Morin E."/>
            <person name="Murat C."/>
            <person name="Sun H."/>
            <person name="Tunlid A."/>
            <person name="Henrissat B."/>
            <person name="Grigoriev I.V."/>
            <person name="Hibbett D.S."/>
            <person name="Martin F."/>
            <person name="Nordberg H.P."/>
            <person name="Cantor M.N."/>
            <person name="Hua S.X."/>
        </authorList>
    </citation>
    <scope>NUCLEOTIDE SEQUENCE [LARGE SCALE GENOMIC DNA]</scope>
    <source>
        <strain evidence="2 3">441</strain>
    </source>
</reference>
<reference evidence="3" key="2">
    <citation type="submission" date="2015-01" db="EMBL/GenBank/DDBJ databases">
        <title>Evolutionary Origins and Diversification of the Mycorrhizal Mutualists.</title>
        <authorList>
            <consortium name="DOE Joint Genome Institute"/>
            <consortium name="Mycorrhizal Genomics Consortium"/>
            <person name="Kohler A."/>
            <person name="Kuo A."/>
            <person name="Nagy L.G."/>
            <person name="Floudas D."/>
            <person name="Copeland A."/>
            <person name="Barry K.W."/>
            <person name="Cichocki N."/>
            <person name="Veneault-Fourrey C."/>
            <person name="LaButti K."/>
            <person name="Lindquist E.A."/>
            <person name="Lipzen A."/>
            <person name="Lundell T."/>
            <person name="Morin E."/>
            <person name="Murat C."/>
            <person name="Riley R."/>
            <person name="Ohm R."/>
            <person name="Sun H."/>
            <person name="Tunlid A."/>
            <person name="Henrissat B."/>
            <person name="Grigoriev I.V."/>
            <person name="Hibbett D.S."/>
            <person name="Martin F."/>
        </authorList>
    </citation>
    <scope>NUCLEOTIDE SEQUENCE [LARGE SCALE GENOMIC DNA]</scope>
    <source>
        <strain evidence="3">441</strain>
    </source>
</reference>
<keyword evidence="3" id="KW-1185">Reference proteome</keyword>
<keyword evidence="1" id="KW-1133">Transmembrane helix</keyword>
<evidence type="ECO:0000256" key="1">
    <source>
        <dbReference type="SAM" id="Phobius"/>
    </source>
</evidence>
<dbReference type="HOGENOM" id="CLU_2050562_0_0_1"/>
<dbReference type="OrthoDB" id="10648739at2759"/>
<feature type="transmembrane region" description="Helical" evidence="1">
    <location>
        <begin position="6"/>
        <end position="26"/>
    </location>
</feature>
<dbReference type="Proteomes" id="UP000054018">
    <property type="component" value="Unassembled WGS sequence"/>
</dbReference>
<proteinExistence type="predicted"/>
<evidence type="ECO:0000313" key="2">
    <source>
        <dbReference type="EMBL" id="KIK22032.1"/>
    </source>
</evidence>
<sequence length="120" mass="13456">MTLYFYITTGAVIYLFVVSSLFVPAIRRHESINATRITPWQQVLGREEGARESDMSGVSSTVGKAVPVSPWATHSIWIQQANDTIQSYLLETKHLNLSANANNLWEYYGDWQGFASATRG</sequence>
<organism evidence="2 3">
    <name type="scientific">Pisolithus microcarpus 441</name>
    <dbReference type="NCBI Taxonomy" id="765257"/>
    <lineage>
        <taxon>Eukaryota</taxon>
        <taxon>Fungi</taxon>
        <taxon>Dikarya</taxon>
        <taxon>Basidiomycota</taxon>
        <taxon>Agaricomycotina</taxon>
        <taxon>Agaricomycetes</taxon>
        <taxon>Agaricomycetidae</taxon>
        <taxon>Boletales</taxon>
        <taxon>Sclerodermatineae</taxon>
        <taxon>Pisolithaceae</taxon>
        <taxon>Pisolithus</taxon>
    </lineage>
</organism>
<gene>
    <name evidence="2" type="ORF">PISMIDRAFT_680807</name>
</gene>